<dbReference type="SUPFAM" id="SSF74748">
    <property type="entry name" value="Variable surface antigen VlsE"/>
    <property type="match status" value="1"/>
</dbReference>
<keyword evidence="4 8" id="KW-0472">Membrane</keyword>
<geneLocation type="plasmid" evidence="10">
    <name>unnamed32</name>
</geneLocation>
<dbReference type="GO" id="GO:0009279">
    <property type="term" value="C:cell outer membrane"/>
    <property type="evidence" value="ECO:0007669"/>
    <property type="project" value="UniProtKB-SubCell"/>
</dbReference>
<protein>
    <recommendedName>
        <fullName evidence="8">Variable large protein</fullName>
    </recommendedName>
</protein>
<gene>
    <name evidence="9" type="ordered locus">Q7M_1191</name>
</gene>
<dbReference type="Pfam" id="PF00921">
    <property type="entry name" value="Lipoprotein_2"/>
    <property type="match status" value="1"/>
</dbReference>
<evidence type="ECO:0000256" key="7">
    <source>
        <dbReference type="ARBA" id="ARBA00023288"/>
    </source>
</evidence>
<evidence type="ECO:0000313" key="10">
    <source>
        <dbReference type="Proteomes" id="UP000005212"/>
    </source>
</evidence>
<dbReference type="InterPro" id="IPR000680">
    <property type="entry name" value="Borrelia_lipo"/>
</dbReference>
<accession>I0FFD3</accession>
<dbReference type="EMBL" id="CP003458">
    <property type="protein sequence ID" value="AFI32189.1"/>
    <property type="molecule type" value="Genomic_DNA"/>
</dbReference>
<keyword evidence="9" id="KW-0614">Plasmid</keyword>
<keyword evidence="5 8" id="KW-0564">Palmitate</keyword>
<keyword evidence="6 8" id="KW-0998">Cell outer membrane</keyword>
<evidence type="ECO:0000256" key="8">
    <source>
        <dbReference type="RuleBase" id="RU363105"/>
    </source>
</evidence>
<sequence>MFKNIFYSFLGLISDTLGFTAKATTKKSEVGEYFSSLGAKLREASKGLKINQ</sequence>
<dbReference type="AlphaFoldDB" id="I0FFD3"/>
<evidence type="ECO:0000256" key="6">
    <source>
        <dbReference type="ARBA" id="ARBA00023237"/>
    </source>
</evidence>
<dbReference type="PATRIC" id="fig|1155096.3.peg.1422"/>
<evidence type="ECO:0000256" key="4">
    <source>
        <dbReference type="ARBA" id="ARBA00023136"/>
    </source>
</evidence>
<organism evidence="9 10">
    <name type="scientific">Borrelia crocidurae (strain Achema)</name>
    <dbReference type="NCBI Taxonomy" id="1155096"/>
    <lineage>
        <taxon>Bacteria</taxon>
        <taxon>Pseudomonadati</taxon>
        <taxon>Spirochaetota</taxon>
        <taxon>Spirochaetia</taxon>
        <taxon>Spirochaetales</taxon>
        <taxon>Borreliaceae</taxon>
        <taxon>Borrelia</taxon>
    </lineage>
</organism>
<keyword evidence="3" id="KW-0732">Signal</keyword>
<comment type="function">
    <text evidence="1 8">The Vlp and Vsp proteins are antigenically distinct proteins, only one vlp or vsp gene is transcriptionally active at any one time. Switching between these genes is a mechanism of host immune response evasion.</text>
</comment>
<reference evidence="9 10" key="1">
    <citation type="journal article" date="2012" name="J. Bacteriol.">
        <title>Complete Genome Sequence of Borrelia crocidurae.</title>
        <authorList>
            <person name="Elbir H."/>
            <person name="Gimenez G."/>
            <person name="Robert C."/>
            <person name="Bergstrom S."/>
            <person name="Cutler S."/>
            <person name="Raoult D."/>
            <person name="Drancourt M."/>
        </authorList>
    </citation>
    <scope>NUCLEOTIDE SEQUENCE [LARGE SCALE GENOMIC DNA]</scope>
    <source>
        <strain evidence="9 10">Achema</strain>
        <plasmid evidence="10">unnamed32</plasmid>
    </source>
</reference>
<evidence type="ECO:0000313" key="9">
    <source>
        <dbReference type="EMBL" id="AFI32189.1"/>
    </source>
</evidence>
<comment type="subcellular location">
    <subcellularLocation>
        <location evidence="2 8">Cell outer membrane</location>
        <topology evidence="2 8">Lipid-anchor</topology>
    </subcellularLocation>
</comment>
<dbReference type="KEGG" id="bcw:Q7M_1191"/>
<dbReference type="HOGENOM" id="CLU_3077375_0_0_12"/>
<evidence type="ECO:0000256" key="5">
    <source>
        <dbReference type="ARBA" id="ARBA00023139"/>
    </source>
</evidence>
<dbReference type="Proteomes" id="UP000005212">
    <property type="component" value="Plasmid unnamed32"/>
</dbReference>
<evidence type="ECO:0000256" key="3">
    <source>
        <dbReference type="ARBA" id="ARBA00022729"/>
    </source>
</evidence>
<reference evidence="10" key="2">
    <citation type="submission" date="2012-03" db="EMBL/GenBank/DDBJ databases">
        <title>Complete genome sequence of Borrelia crocidurae.</title>
        <authorList>
            <person name="Elbir H."/>
            <person name="Gimenez G."/>
            <person name="Robert C."/>
            <person name="Raoult D."/>
            <person name="Drancourt M."/>
        </authorList>
    </citation>
    <scope>NUCLEOTIDE SEQUENCE [LARGE SCALE GENOMIC DNA]</scope>
    <source>
        <strain evidence="10">Achema</strain>
        <plasmid evidence="10">unnamed32</plasmid>
    </source>
</reference>
<keyword evidence="7 8" id="KW-0449">Lipoprotein</keyword>
<evidence type="ECO:0000256" key="2">
    <source>
        <dbReference type="ARBA" id="ARBA00004459"/>
    </source>
</evidence>
<name>I0FFD3_BORCA</name>
<proteinExistence type="predicted"/>
<evidence type="ECO:0000256" key="1">
    <source>
        <dbReference type="ARBA" id="ARBA00003932"/>
    </source>
</evidence>